<dbReference type="AlphaFoldDB" id="V7PV45"/>
<gene>
    <name evidence="1" type="ORF">YYC_00244</name>
</gene>
<dbReference type="Proteomes" id="UP000018538">
    <property type="component" value="Unassembled WGS sequence"/>
</dbReference>
<reference evidence="1 2" key="1">
    <citation type="submission" date="2013-11" db="EMBL/GenBank/DDBJ databases">
        <title>The Genome Sequence of Plasmodium yoelii 17X.</title>
        <authorList>
            <consortium name="The Broad Institute Genomics Platform"/>
            <consortium name="The Broad Institute Genome Sequencing Center for Infectious Disease"/>
            <person name="Neafsey D."/>
            <person name="Adams J."/>
            <person name="Walker B."/>
            <person name="Young S.K."/>
            <person name="Zeng Q."/>
            <person name="Gargeya S."/>
            <person name="Fitzgerald M."/>
            <person name="Haas B."/>
            <person name="Abouelleil A."/>
            <person name="Alvarado L."/>
            <person name="Chapman S.B."/>
            <person name="Gainer-Dewar J."/>
            <person name="Goldberg J."/>
            <person name="Griggs A."/>
            <person name="Gujja S."/>
            <person name="Hansen M."/>
            <person name="Howarth C."/>
            <person name="Imamovic A."/>
            <person name="Ireland A."/>
            <person name="Larimer J."/>
            <person name="McCowan C."/>
            <person name="Murphy C."/>
            <person name="Pearson M."/>
            <person name="Poon T.W."/>
            <person name="Priest M."/>
            <person name="Roberts A."/>
            <person name="Saif S."/>
            <person name="Shea T."/>
            <person name="Sykes S."/>
            <person name="Wortman J."/>
            <person name="Nusbaum C."/>
            <person name="Birren B."/>
        </authorList>
    </citation>
    <scope>NUCLEOTIDE SEQUENCE [LARGE SCALE GENOMIC DNA]</scope>
    <source>
        <strain evidence="1 2">17X</strain>
    </source>
</reference>
<evidence type="ECO:0000313" key="2">
    <source>
        <dbReference type="Proteomes" id="UP000018538"/>
    </source>
</evidence>
<keyword evidence="2" id="KW-1185">Reference proteome</keyword>
<dbReference type="NCBIfam" id="TIGR01590">
    <property type="entry name" value="yir-bir-cir_Pla"/>
    <property type="match status" value="1"/>
</dbReference>
<evidence type="ECO:0000313" key="1">
    <source>
        <dbReference type="EMBL" id="ETB63489.1"/>
    </source>
</evidence>
<organism evidence="1 2">
    <name type="scientific">Plasmodium yoelii 17X</name>
    <dbReference type="NCBI Taxonomy" id="1323249"/>
    <lineage>
        <taxon>Eukaryota</taxon>
        <taxon>Sar</taxon>
        <taxon>Alveolata</taxon>
        <taxon>Apicomplexa</taxon>
        <taxon>Aconoidasida</taxon>
        <taxon>Haemosporida</taxon>
        <taxon>Plasmodiidae</taxon>
        <taxon>Plasmodium</taxon>
        <taxon>Plasmodium (Vinckeia)</taxon>
    </lineage>
</organism>
<name>V7PV45_PLAYE</name>
<dbReference type="Pfam" id="PF06022">
    <property type="entry name" value="Cir_Bir_Yir"/>
    <property type="match status" value="1"/>
</dbReference>
<protein>
    <submittedName>
        <fullName evidence="1">Uncharacterized protein</fullName>
    </submittedName>
</protein>
<dbReference type="EMBL" id="KI635723">
    <property type="protein sequence ID" value="ETB63489.1"/>
    <property type="molecule type" value="Genomic_DNA"/>
</dbReference>
<dbReference type="InterPro" id="IPR006477">
    <property type="entry name" value="Yir_bir_cir"/>
</dbReference>
<sequence>MDDTLCGKFDFLREYLPDDLGATTKLDLNDNSEIKKYCPENGLGDNTCNTNLDKITAGFLWLLGECYSTLTTNGYDQNNTNAFFIHMISWFSYKLNQHEGKKFNTINDFFNEYVKSSGNYKSFITDANRIGNLKEFMDKRDYLLNINIDDLSKFYDASKLICIFAIWISETSSKTIFKRKNKKNKEENESIIYDSKRVTISGIKLSIWNK</sequence>
<proteinExistence type="predicted"/>
<accession>V7PV45</accession>